<evidence type="ECO:0000256" key="2">
    <source>
        <dbReference type="SAM" id="SignalP"/>
    </source>
</evidence>
<dbReference type="AlphaFoldDB" id="A0AAW0EUF8"/>
<feature type="transmembrane region" description="Helical" evidence="1">
    <location>
        <begin position="115"/>
        <end position="137"/>
    </location>
</feature>
<protein>
    <submittedName>
        <fullName evidence="3">Uncharacterized protein</fullName>
    </submittedName>
</protein>
<feature type="transmembrane region" description="Helical" evidence="1">
    <location>
        <begin position="157"/>
        <end position="180"/>
    </location>
</feature>
<dbReference type="EMBL" id="JAECZO010000115">
    <property type="protein sequence ID" value="KAK7197693.1"/>
    <property type="molecule type" value="Genomic_DNA"/>
</dbReference>
<feature type="chain" id="PRO_5043923029" evidence="2">
    <location>
        <begin position="23"/>
        <end position="184"/>
    </location>
</feature>
<name>A0AAW0EUF8_9TRYP</name>
<dbReference type="PANTHER" id="PTHR40741:SF1">
    <property type="entry name" value="AMASTIN"/>
    <property type="match status" value="1"/>
</dbReference>
<keyword evidence="1" id="KW-1133">Transmembrane helix</keyword>
<evidence type="ECO:0000313" key="4">
    <source>
        <dbReference type="Proteomes" id="UP001430356"/>
    </source>
</evidence>
<keyword evidence="1" id="KW-0812">Transmembrane</keyword>
<reference evidence="3 4" key="1">
    <citation type="journal article" date="2021" name="MBio">
        <title>A New Model Trypanosomatid, Novymonas esmeraldas: Genomic Perception of Its 'Candidatus Pandoraea novymonadis' Endosymbiont.</title>
        <authorList>
            <person name="Zakharova A."/>
            <person name="Saura A."/>
            <person name="Butenko A."/>
            <person name="Podesvova L."/>
            <person name="Warmusova S."/>
            <person name="Kostygov A.Y."/>
            <person name="Nenarokova A."/>
            <person name="Lukes J."/>
            <person name="Opperdoes F.R."/>
            <person name="Yurchenko V."/>
        </authorList>
    </citation>
    <scope>NUCLEOTIDE SEQUENCE [LARGE SCALE GENOMIC DNA]</scope>
    <source>
        <strain evidence="3 4">E262AT.01</strain>
    </source>
</reference>
<gene>
    <name evidence="3" type="ORF">NESM_000721100</name>
</gene>
<comment type="caution">
    <text evidence="3">The sequence shown here is derived from an EMBL/GenBank/DDBJ whole genome shotgun (WGS) entry which is preliminary data.</text>
</comment>
<evidence type="ECO:0000313" key="3">
    <source>
        <dbReference type="EMBL" id="KAK7197693.1"/>
    </source>
</evidence>
<accession>A0AAW0EUF8</accession>
<organism evidence="3 4">
    <name type="scientific">Novymonas esmeraldas</name>
    <dbReference type="NCBI Taxonomy" id="1808958"/>
    <lineage>
        <taxon>Eukaryota</taxon>
        <taxon>Discoba</taxon>
        <taxon>Euglenozoa</taxon>
        <taxon>Kinetoplastea</taxon>
        <taxon>Metakinetoplastina</taxon>
        <taxon>Trypanosomatida</taxon>
        <taxon>Trypanosomatidae</taxon>
        <taxon>Novymonas</taxon>
    </lineage>
</organism>
<dbReference type="PANTHER" id="PTHR40741">
    <property type="entry name" value="AMASTIN-RELATED"/>
    <property type="match status" value="1"/>
</dbReference>
<proteinExistence type="predicted"/>
<evidence type="ECO:0000256" key="1">
    <source>
        <dbReference type="SAM" id="Phobius"/>
    </source>
</evidence>
<keyword evidence="4" id="KW-1185">Reference proteome</keyword>
<feature type="transmembrane region" description="Helical" evidence="1">
    <location>
        <begin position="77"/>
        <end position="103"/>
    </location>
</feature>
<keyword evidence="2" id="KW-0732">Signal</keyword>
<keyword evidence="1" id="KW-0472">Membrane</keyword>
<dbReference type="Proteomes" id="UP001430356">
    <property type="component" value="Unassembled WGS sequence"/>
</dbReference>
<sequence>MLLTRTLVLIFVLLLTVCGVCAALFPLMRKSGIVIAGHPAERRVYLWYEETKYRIGDTHYSVRAYHRDRSCAGFRTVAVAAAALDVAGCGIAAVVCLLAAAHLCSRKKFNICCSIMVLSFVTFICFAASVAAVTFVFCTETCVQDAAERTQALRDAGYSLVEGFIVLCVATGGFFLAIAVEIFS</sequence>
<feature type="signal peptide" evidence="2">
    <location>
        <begin position="1"/>
        <end position="22"/>
    </location>
</feature>